<accession>A0ABM3KMB7</accession>
<evidence type="ECO:0000313" key="1">
    <source>
        <dbReference type="Proteomes" id="UP001652600"/>
    </source>
</evidence>
<gene>
    <name evidence="2" type="primary">LOC103496540</name>
</gene>
<evidence type="ECO:0000313" key="2">
    <source>
        <dbReference type="RefSeq" id="XP_050938921.1"/>
    </source>
</evidence>
<proteinExistence type="predicted"/>
<dbReference type="Proteomes" id="UP001652600">
    <property type="component" value="Chromosome 3"/>
</dbReference>
<name>A0ABM3KMB7_CUCME</name>
<keyword evidence="1" id="KW-1185">Reference proteome</keyword>
<protein>
    <submittedName>
        <fullName evidence="2">Uncharacterized protein LOC103496540 isoform X1</fullName>
    </submittedName>
</protein>
<dbReference type="GeneID" id="103496540"/>
<sequence>MMMVEDLGVEAKESVVRKVAKLMCLLKLLQSINSIKADYITHQQFIIIKGIISFVSLSRRGKNCSQEKRKERCSAGKNEPMERCENSILNEEWKAMKNRESFKLHDSSLRLTLLYVSMMFMLETCSCWLGAELWPRTHKRMYSLREEMCLLFNFCDFSYINAILGAKYMDWVDFFFIFFLRFFS</sequence>
<dbReference type="RefSeq" id="XP_050938921.1">
    <property type="nucleotide sequence ID" value="XM_051082964.1"/>
</dbReference>
<reference evidence="2" key="1">
    <citation type="submission" date="2025-08" db="UniProtKB">
        <authorList>
            <consortium name="RefSeq"/>
        </authorList>
    </citation>
    <scope>IDENTIFICATION</scope>
    <source>
        <tissue evidence="2">Stem</tissue>
    </source>
</reference>
<organism evidence="1 2">
    <name type="scientific">Cucumis melo</name>
    <name type="common">Muskmelon</name>
    <dbReference type="NCBI Taxonomy" id="3656"/>
    <lineage>
        <taxon>Eukaryota</taxon>
        <taxon>Viridiplantae</taxon>
        <taxon>Streptophyta</taxon>
        <taxon>Embryophyta</taxon>
        <taxon>Tracheophyta</taxon>
        <taxon>Spermatophyta</taxon>
        <taxon>Magnoliopsida</taxon>
        <taxon>eudicotyledons</taxon>
        <taxon>Gunneridae</taxon>
        <taxon>Pentapetalae</taxon>
        <taxon>rosids</taxon>
        <taxon>fabids</taxon>
        <taxon>Cucurbitales</taxon>
        <taxon>Cucurbitaceae</taxon>
        <taxon>Benincaseae</taxon>
        <taxon>Cucumis</taxon>
    </lineage>
</organism>